<evidence type="ECO:0000313" key="2">
    <source>
        <dbReference type="Proteomes" id="UP000254573"/>
    </source>
</evidence>
<dbReference type="InterPro" id="IPR009225">
    <property type="entry name" value="Phage_head_completion_GpL"/>
</dbReference>
<dbReference type="Pfam" id="PF05926">
    <property type="entry name" value="Phage_GPL"/>
    <property type="match status" value="1"/>
</dbReference>
<evidence type="ECO:0000313" key="1">
    <source>
        <dbReference type="EMBL" id="SUA78220.1"/>
    </source>
</evidence>
<organism evidence="1 2">
    <name type="scientific">Pandoraea pnomenusa</name>
    <dbReference type="NCBI Taxonomy" id="93220"/>
    <lineage>
        <taxon>Bacteria</taxon>
        <taxon>Pseudomonadati</taxon>
        <taxon>Pseudomonadota</taxon>
        <taxon>Betaproteobacteria</taxon>
        <taxon>Burkholderiales</taxon>
        <taxon>Burkholderiaceae</taxon>
        <taxon>Pandoraea</taxon>
    </lineage>
</organism>
<reference evidence="1 2" key="1">
    <citation type="submission" date="2018-06" db="EMBL/GenBank/DDBJ databases">
        <authorList>
            <consortium name="Pathogen Informatics"/>
            <person name="Doyle S."/>
        </authorList>
    </citation>
    <scope>NUCLEOTIDE SEQUENCE [LARGE SCALE GENOMIC DNA]</scope>
    <source>
        <strain evidence="1 2">NCTC13160</strain>
    </source>
</reference>
<protein>
    <submittedName>
        <fullName evidence="1">Phage head completion protein (GPL)</fullName>
    </submittedName>
</protein>
<name>A0A378YNQ1_9BURK</name>
<dbReference type="EMBL" id="UGSG01000001">
    <property type="protein sequence ID" value="SUA78220.1"/>
    <property type="molecule type" value="Genomic_DNA"/>
</dbReference>
<sequence>MSFLAPAPTTDDGVVIKNDGFFPDIDLDAMRDTQRLDGTVTTVRLQAEVVEAMLHANAELSAWRALREAEGYTSLADVKRVDGRPVPEVGGKTALELRYTRAVYCWANANLIERYRNFDATATARKEDEVSRPGADELRRDAAWAINDIAGQRRITVELI</sequence>
<dbReference type="RefSeq" id="WP_038619005.1">
    <property type="nucleotide sequence ID" value="NZ_CP009553.3"/>
</dbReference>
<accession>A0A378YNQ1</accession>
<dbReference type="KEGG" id="ppnm:LV28_12255"/>
<dbReference type="AlphaFoldDB" id="A0A378YNQ1"/>
<dbReference type="Proteomes" id="UP000254573">
    <property type="component" value="Unassembled WGS sequence"/>
</dbReference>
<proteinExistence type="predicted"/>
<gene>
    <name evidence="1" type="ORF">NCTC13160_02412</name>
</gene>
<dbReference type="OrthoDB" id="6312934at2"/>